<keyword evidence="2" id="KW-1185">Reference proteome</keyword>
<evidence type="ECO:0008006" key="3">
    <source>
        <dbReference type="Google" id="ProtNLM"/>
    </source>
</evidence>
<evidence type="ECO:0000313" key="2">
    <source>
        <dbReference type="Proteomes" id="UP001597545"/>
    </source>
</evidence>
<gene>
    <name evidence="1" type="ORF">ACFSR5_05110</name>
</gene>
<dbReference type="SUPFAM" id="SSF48371">
    <property type="entry name" value="ARM repeat"/>
    <property type="match status" value="1"/>
</dbReference>
<accession>A0ABW5KE02</accession>
<dbReference type="EMBL" id="JBHULR010000003">
    <property type="protein sequence ID" value="MFD2547024.1"/>
    <property type="molecule type" value="Genomic_DNA"/>
</dbReference>
<protein>
    <recommendedName>
        <fullName evidence="3">Adenylosuccinate lyase</fullName>
    </recommendedName>
</protein>
<reference evidence="2" key="1">
    <citation type="journal article" date="2019" name="Int. J. Syst. Evol. Microbiol.">
        <title>The Global Catalogue of Microorganisms (GCM) 10K type strain sequencing project: providing services to taxonomists for standard genome sequencing and annotation.</title>
        <authorList>
            <consortium name="The Broad Institute Genomics Platform"/>
            <consortium name="The Broad Institute Genome Sequencing Center for Infectious Disease"/>
            <person name="Wu L."/>
            <person name="Ma J."/>
        </authorList>
    </citation>
    <scope>NUCLEOTIDE SEQUENCE [LARGE SCALE GENOMIC DNA]</scope>
    <source>
        <strain evidence="2">KCTC 42662</strain>
    </source>
</reference>
<comment type="caution">
    <text evidence="1">The sequence shown here is derived from an EMBL/GenBank/DDBJ whole genome shotgun (WGS) entry which is preliminary data.</text>
</comment>
<dbReference type="RefSeq" id="WP_380901379.1">
    <property type="nucleotide sequence ID" value="NZ_JBHUEG010000007.1"/>
</dbReference>
<name>A0ABW5KE02_9SPHI</name>
<dbReference type="Proteomes" id="UP001597545">
    <property type="component" value="Unassembled WGS sequence"/>
</dbReference>
<dbReference type="InterPro" id="IPR016024">
    <property type="entry name" value="ARM-type_fold"/>
</dbReference>
<evidence type="ECO:0000313" key="1">
    <source>
        <dbReference type="EMBL" id="MFD2547024.1"/>
    </source>
</evidence>
<sequence>MENKQKDQLHFLKVGIRTFQAKQFDLEFVTAHGFTCTTLLNYTFHTDIQISFRAAWLLEHVSLKEPTWVPSIYTNLIFRLHEQKNWGTIRCLTKIIMLATTKKYSAIHQPEQDNVLLEQCFKWIIDPSCPVAVIVNCLDILHQVSKRHDWVKEELVAQINHLLKNPTPALASRAKRILKRIL</sequence>
<organism evidence="1 2">
    <name type="scientific">Sphingobacterium suaedae</name>
    <dbReference type="NCBI Taxonomy" id="1686402"/>
    <lineage>
        <taxon>Bacteria</taxon>
        <taxon>Pseudomonadati</taxon>
        <taxon>Bacteroidota</taxon>
        <taxon>Sphingobacteriia</taxon>
        <taxon>Sphingobacteriales</taxon>
        <taxon>Sphingobacteriaceae</taxon>
        <taxon>Sphingobacterium</taxon>
    </lineage>
</organism>
<proteinExistence type="predicted"/>